<dbReference type="GO" id="GO:0016853">
    <property type="term" value="F:isomerase activity"/>
    <property type="evidence" value="ECO:0007669"/>
    <property type="project" value="UniProtKB-KW"/>
</dbReference>
<accession>A0A1H8URK6</accession>
<comment type="similarity">
    <text evidence="1">Belongs to the enoyl-CoA hydratase/isomerase family.</text>
</comment>
<dbReference type="Pfam" id="PF00378">
    <property type="entry name" value="ECH_1"/>
    <property type="match status" value="1"/>
</dbReference>
<dbReference type="RefSeq" id="WP_170861127.1">
    <property type="nucleotide sequence ID" value="NZ_FOEE01000009.1"/>
</dbReference>
<protein>
    <submittedName>
        <fullName evidence="2">2-(1,2-epoxy-1,2-dihydrophenyl)acetyl-CoA isomerase</fullName>
    </submittedName>
</protein>
<dbReference type="AlphaFoldDB" id="A0A1H8URK6"/>
<evidence type="ECO:0000313" key="3">
    <source>
        <dbReference type="Proteomes" id="UP000198960"/>
    </source>
</evidence>
<keyword evidence="2" id="KW-0413">Isomerase</keyword>
<proteinExistence type="inferred from homology"/>
<dbReference type="PANTHER" id="PTHR43459">
    <property type="entry name" value="ENOYL-COA HYDRATASE"/>
    <property type="match status" value="1"/>
</dbReference>
<dbReference type="Proteomes" id="UP000198960">
    <property type="component" value="Unassembled WGS sequence"/>
</dbReference>
<dbReference type="CDD" id="cd06558">
    <property type="entry name" value="crotonase-like"/>
    <property type="match status" value="1"/>
</dbReference>
<dbReference type="InterPro" id="IPR029045">
    <property type="entry name" value="ClpP/crotonase-like_dom_sf"/>
</dbReference>
<sequence length="281" mass="29914">MSDAPPADPAAWAEAGLAFRVEEGVAWLVLDRPQVRNAIHHPLRNALLAAIEEVRADPEIRAAVVTGSGSAFCAGADLMSPPHIEIPPERQRGALANVAREDGRRFGWWRLARAIWENEKPFVAAVNGPAYGGGCNLALACDLVVAAESARFSEVFVTRGLPLEGAAAYLLTRSLSPVRAKEMALFGDPVDGRTAAEWGLANRCVPDAELLDLAGSWARRLAAGPSIGIGHVKGQINDALEQTMEQVAKAEVTLLGLGIGGDAQEAMQAFVERRAPRFTGR</sequence>
<organism evidence="2 3">
    <name type="scientific">Trujillonella endophytica</name>
    <dbReference type="NCBI Taxonomy" id="673521"/>
    <lineage>
        <taxon>Bacteria</taxon>
        <taxon>Bacillati</taxon>
        <taxon>Actinomycetota</taxon>
        <taxon>Actinomycetes</taxon>
        <taxon>Geodermatophilales</taxon>
        <taxon>Geodermatophilaceae</taxon>
        <taxon>Trujillonella</taxon>
    </lineage>
</organism>
<dbReference type="SUPFAM" id="SSF52096">
    <property type="entry name" value="ClpP/crotonase"/>
    <property type="match status" value="1"/>
</dbReference>
<dbReference type="Gene3D" id="3.90.226.10">
    <property type="entry name" value="2-enoyl-CoA Hydratase, Chain A, domain 1"/>
    <property type="match status" value="1"/>
</dbReference>
<dbReference type="InterPro" id="IPR001753">
    <property type="entry name" value="Enoyl-CoA_hydra/iso"/>
</dbReference>
<evidence type="ECO:0000256" key="1">
    <source>
        <dbReference type="RuleBase" id="RU003707"/>
    </source>
</evidence>
<dbReference type="PANTHER" id="PTHR43459:SF1">
    <property type="entry name" value="EG:BACN32G11.4 PROTEIN"/>
    <property type="match status" value="1"/>
</dbReference>
<name>A0A1H8URK6_9ACTN</name>
<gene>
    <name evidence="2" type="ORF">SAMN05660991_03043</name>
</gene>
<evidence type="ECO:0000313" key="2">
    <source>
        <dbReference type="EMBL" id="SEP05835.1"/>
    </source>
</evidence>
<dbReference type="EMBL" id="FOEE01000009">
    <property type="protein sequence ID" value="SEP05835.1"/>
    <property type="molecule type" value="Genomic_DNA"/>
</dbReference>
<dbReference type="PROSITE" id="PS00166">
    <property type="entry name" value="ENOYL_COA_HYDRATASE"/>
    <property type="match status" value="1"/>
</dbReference>
<dbReference type="STRING" id="673521.SAMN05660991_03043"/>
<keyword evidence="3" id="KW-1185">Reference proteome</keyword>
<dbReference type="InterPro" id="IPR018376">
    <property type="entry name" value="Enoyl-CoA_hyd/isom_CS"/>
</dbReference>
<reference evidence="3" key="1">
    <citation type="submission" date="2016-10" db="EMBL/GenBank/DDBJ databases">
        <authorList>
            <person name="Varghese N."/>
            <person name="Submissions S."/>
        </authorList>
    </citation>
    <scope>NUCLEOTIDE SEQUENCE [LARGE SCALE GENOMIC DNA]</scope>
    <source>
        <strain evidence="3">DSM 45413</strain>
    </source>
</reference>